<keyword evidence="3" id="KW-1185">Reference proteome</keyword>
<reference evidence="3" key="1">
    <citation type="journal article" date="2019" name="Int. J. Syst. Evol. Microbiol.">
        <title>The Global Catalogue of Microorganisms (GCM) 10K type strain sequencing project: providing services to taxonomists for standard genome sequencing and annotation.</title>
        <authorList>
            <consortium name="The Broad Institute Genomics Platform"/>
            <consortium name="The Broad Institute Genome Sequencing Center for Infectious Disease"/>
            <person name="Wu L."/>
            <person name="Ma J."/>
        </authorList>
    </citation>
    <scope>NUCLEOTIDE SEQUENCE [LARGE SCALE GENOMIC DNA]</scope>
    <source>
        <strain evidence="3">JCM 16703</strain>
    </source>
</reference>
<feature type="transmembrane region" description="Helical" evidence="1">
    <location>
        <begin position="96"/>
        <end position="115"/>
    </location>
</feature>
<evidence type="ECO:0000256" key="1">
    <source>
        <dbReference type="SAM" id="Phobius"/>
    </source>
</evidence>
<evidence type="ECO:0000313" key="3">
    <source>
        <dbReference type="Proteomes" id="UP001501495"/>
    </source>
</evidence>
<dbReference type="InterPro" id="IPR025363">
    <property type="entry name" value="DUF4267"/>
</dbReference>
<evidence type="ECO:0008006" key="4">
    <source>
        <dbReference type="Google" id="ProtNLM"/>
    </source>
</evidence>
<keyword evidence="1" id="KW-0812">Transmembrane</keyword>
<evidence type="ECO:0000313" key="2">
    <source>
        <dbReference type="EMBL" id="GAA4126005.1"/>
    </source>
</evidence>
<protein>
    <recommendedName>
        <fullName evidence="4">DUF4267 domain-containing protein</fullName>
    </recommendedName>
</protein>
<dbReference type="RefSeq" id="WP_344734759.1">
    <property type="nucleotide sequence ID" value="NZ_BAAAZH010000028.1"/>
</dbReference>
<name>A0ABP7XV26_9ACTN</name>
<proteinExistence type="predicted"/>
<keyword evidence="1" id="KW-0472">Membrane</keyword>
<comment type="caution">
    <text evidence="2">The sequence shown here is derived from an EMBL/GenBank/DDBJ whole genome shotgun (WGS) entry which is preliminary data.</text>
</comment>
<organism evidence="2 3">
    <name type="scientific">Nocardioides fonticola</name>
    <dbReference type="NCBI Taxonomy" id="450363"/>
    <lineage>
        <taxon>Bacteria</taxon>
        <taxon>Bacillati</taxon>
        <taxon>Actinomycetota</taxon>
        <taxon>Actinomycetes</taxon>
        <taxon>Propionibacteriales</taxon>
        <taxon>Nocardioidaceae</taxon>
        <taxon>Nocardioides</taxon>
    </lineage>
</organism>
<gene>
    <name evidence="2" type="ORF">GCM10022215_34990</name>
</gene>
<dbReference type="EMBL" id="BAAAZH010000028">
    <property type="protein sequence ID" value="GAA4126005.1"/>
    <property type="molecule type" value="Genomic_DNA"/>
</dbReference>
<dbReference type="Pfam" id="PF14087">
    <property type="entry name" value="DUF4267"/>
    <property type="match status" value="1"/>
</dbReference>
<keyword evidence="1" id="KW-1133">Transmembrane helix</keyword>
<sequence>MNPVTGLSLARIGIGALALARPDTAAQAFGLDPASNPQATYVTRLFGSREIALGTITLLSRGKARPGIVLLGVGVDAADVATGYLGPKEGQVSTKAGATLVGPAILAVLMGLAGLRPAKSREKKAAAKAAAKSERKLEKKAAKKLAKAA</sequence>
<dbReference type="Proteomes" id="UP001501495">
    <property type="component" value="Unassembled WGS sequence"/>
</dbReference>
<accession>A0ABP7XV26</accession>